<proteinExistence type="predicted"/>
<dbReference type="GeneID" id="87936511"/>
<dbReference type="AlphaFoldDB" id="A0AAX4HW57"/>
<reference evidence="2" key="1">
    <citation type="journal article" date="2023" name="bioRxiv">
        <title>Complete genome of the Medicago anthracnose fungus, Colletotrichum destructivum, reveals a mini-chromosome-like region within a core chromosome.</title>
        <authorList>
            <person name="Lapalu N."/>
            <person name="Simon A."/>
            <person name="Lu A."/>
            <person name="Plaumann P.-L."/>
            <person name="Amselem J."/>
            <person name="Pigne S."/>
            <person name="Auger A."/>
            <person name="Koch C."/>
            <person name="Dallery J.-F."/>
            <person name="O'Connell R.J."/>
        </authorList>
    </citation>
    <scope>NUCLEOTIDE SEQUENCE [LARGE SCALE GENOMIC DNA]</scope>
    <source>
        <strain evidence="2">CBS 520.97</strain>
    </source>
</reference>
<dbReference type="EMBL" id="CP137305">
    <property type="protein sequence ID" value="WQF74994.1"/>
    <property type="molecule type" value="Genomic_DNA"/>
</dbReference>
<keyword evidence="2" id="KW-1185">Reference proteome</keyword>
<gene>
    <name evidence="1" type="ORF">CDEST_00008</name>
</gene>
<evidence type="ECO:0000313" key="2">
    <source>
        <dbReference type="Proteomes" id="UP001322277"/>
    </source>
</evidence>
<organism evidence="1 2">
    <name type="scientific">Colletotrichum destructivum</name>
    <dbReference type="NCBI Taxonomy" id="34406"/>
    <lineage>
        <taxon>Eukaryota</taxon>
        <taxon>Fungi</taxon>
        <taxon>Dikarya</taxon>
        <taxon>Ascomycota</taxon>
        <taxon>Pezizomycotina</taxon>
        <taxon>Sordariomycetes</taxon>
        <taxon>Hypocreomycetidae</taxon>
        <taxon>Glomerellales</taxon>
        <taxon>Glomerellaceae</taxon>
        <taxon>Colletotrichum</taxon>
        <taxon>Colletotrichum destructivum species complex</taxon>
    </lineage>
</organism>
<sequence>MAACYFVSSPDPRKYVIDSPGQQPQYGIKFGDQADDVTRINAYRTCNPSCNYMQANVIINYSNRSGTLRNFAQVPNTNECIENAQAAMKSIVQLYAGSIGYKLMENRAVETLPFQVRNAKTGTSTEIRRLVTRVLETNNQALSQANQENLALATDLNWIFNNVWDVLRDDGIAYLVRFCDESAARLFFNYMVQTT</sequence>
<dbReference type="RefSeq" id="XP_062772218.1">
    <property type="nucleotide sequence ID" value="XM_062916167.1"/>
</dbReference>
<accession>A0AAX4HW57</accession>
<protein>
    <submittedName>
        <fullName evidence="1">Uncharacterized protein</fullName>
    </submittedName>
</protein>
<dbReference type="Proteomes" id="UP001322277">
    <property type="component" value="Chromosome 1"/>
</dbReference>
<evidence type="ECO:0000313" key="1">
    <source>
        <dbReference type="EMBL" id="WQF74994.1"/>
    </source>
</evidence>
<dbReference type="KEGG" id="cdet:87936511"/>
<name>A0AAX4HW57_9PEZI</name>